<proteinExistence type="predicted"/>
<dbReference type="EMBL" id="MW046570">
    <property type="protein sequence ID" value="QVW56824.1"/>
    <property type="molecule type" value="Genomic_DNA"/>
</dbReference>
<accession>A0A8E7G259</accession>
<evidence type="ECO:0000313" key="2">
    <source>
        <dbReference type="EMBL" id="QVW56824.1"/>
    </source>
</evidence>
<dbReference type="InterPro" id="IPR003433">
    <property type="entry name" value="Capsid_VP4_densovirus"/>
</dbReference>
<evidence type="ECO:0000256" key="1">
    <source>
        <dbReference type="SAM" id="MobiDB-lite"/>
    </source>
</evidence>
<name>A0A8E7G259_9VIRU</name>
<feature type="region of interest" description="Disordered" evidence="1">
    <location>
        <begin position="1"/>
        <end position="62"/>
    </location>
</feature>
<reference evidence="2" key="1">
    <citation type="submission" date="2020-09" db="EMBL/GenBank/DDBJ databases">
        <title>Parvovirus dark matter in the feces of wild birds.</title>
        <authorList>
            <person name="Dai Z."/>
            <person name="Yang S."/>
            <person name="Zhang W."/>
        </authorList>
    </citation>
    <scope>NUCLEOTIDE SEQUENCE</scope>
    <source>
        <strain evidence="2">Swa134par04</strain>
    </source>
</reference>
<feature type="compositionally biased region" description="Low complexity" evidence="1">
    <location>
        <begin position="42"/>
        <end position="62"/>
    </location>
</feature>
<dbReference type="GO" id="GO:0005198">
    <property type="term" value="F:structural molecule activity"/>
    <property type="evidence" value="ECO:0007669"/>
    <property type="project" value="InterPro"/>
</dbReference>
<protein>
    <submittedName>
        <fullName evidence="2">Structural protein VP1</fullName>
    </submittedName>
</protein>
<organism evidence="2">
    <name type="scientific">Cecropis daurica ambidensovirus</name>
    <dbReference type="NCBI Taxonomy" id="2794443"/>
    <lineage>
        <taxon>Viruses</taxon>
        <taxon>Monodnaviria</taxon>
        <taxon>Shotokuvirae</taxon>
        <taxon>Cossaviricota</taxon>
        <taxon>Quintoviricetes</taxon>
        <taxon>Piccovirales</taxon>
        <taxon>Parvoviridae</taxon>
        <taxon>Densovirinae</taxon>
        <taxon>Ambidensovirus</taxon>
    </lineage>
</organism>
<sequence length="502" mass="54427">MAQVQHKNNKGHLLGALGTGKRGSTRLKPIGEAKKSKRTESAATPDHPAQQAATPAPSATTAAPEIEQDIDMVLPGTAQGQGGSGDGNSNACMEVYAPERPLSLFGSKISTYKKVHRFLTFGIANTWINVDLTTPTESQRWMTTALAEVPWQFPFLYLNQSEFDLIPPGSKVKEVRVSIYHRGNRIAFETASTATSLATLNQIQNIHVAHGLNKTGWGTNSTYPTFVAGEPMLPASVGAPLYATYPTNMYGSASATINTSIANHQIGFKMPLLNYWNIVTSSQQFGGTPPIAENIQFFDGKTTINQCVGEFKWVPKMAPLKIPLKHLRTGLPRDPVTVADAPLQVHTNGSLQNTFTASLSGTASAGGSNTTVGQVSNNIFNNFSNANFTMFDLIEKSQHIKSGPWGQFQKPQIQPDIHIGIQAIPSLSTANIYSPITSWTDSQADWEVFAEMDVEEHQPTKLPFATVANVPAGDVMYRTQQGFPEDNTCSYAGLYPNNSIRV</sequence>
<feature type="compositionally biased region" description="Basic and acidic residues" evidence="1">
    <location>
        <begin position="29"/>
        <end position="40"/>
    </location>
</feature>
<dbReference type="Pfam" id="PF02336">
    <property type="entry name" value="Denso_VP4"/>
    <property type="match status" value="1"/>
</dbReference>